<dbReference type="PANTHER" id="PTHR43140">
    <property type="entry name" value="TYPE-1 RESTRICTION ENZYME ECOKI SPECIFICITY PROTEIN"/>
    <property type="match status" value="1"/>
</dbReference>
<dbReference type="PANTHER" id="PTHR43140:SF1">
    <property type="entry name" value="TYPE I RESTRICTION ENZYME ECOKI SPECIFICITY SUBUNIT"/>
    <property type="match status" value="1"/>
</dbReference>
<comment type="similarity">
    <text evidence="1">Belongs to the type-I restriction system S methylase family.</text>
</comment>
<dbReference type="Gene3D" id="3.90.220.20">
    <property type="entry name" value="DNA methylase specificity domains"/>
    <property type="match status" value="2"/>
</dbReference>
<reference evidence="5" key="1">
    <citation type="journal article" date="2014" name="Int. J. Syst. Evol. Microbiol.">
        <title>Complete genome sequence of Corynebacterium casei LMG S-19264T (=DSM 44701T), isolated from a smear-ripened cheese.</title>
        <authorList>
            <consortium name="US DOE Joint Genome Institute (JGI-PGF)"/>
            <person name="Walter F."/>
            <person name="Albersmeier A."/>
            <person name="Kalinowski J."/>
            <person name="Ruckert C."/>
        </authorList>
    </citation>
    <scope>NUCLEOTIDE SEQUENCE</scope>
    <source>
        <strain evidence="5">KCTC 42731</strain>
    </source>
</reference>
<evidence type="ECO:0000256" key="1">
    <source>
        <dbReference type="ARBA" id="ARBA00010923"/>
    </source>
</evidence>
<dbReference type="AlphaFoldDB" id="A0A919BEP3"/>
<evidence type="ECO:0000256" key="2">
    <source>
        <dbReference type="ARBA" id="ARBA00022747"/>
    </source>
</evidence>
<evidence type="ECO:0000256" key="3">
    <source>
        <dbReference type="ARBA" id="ARBA00023125"/>
    </source>
</evidence>
<sequence>MKLKPYGSYSESGVEWIGETPSHWKIYRNKEIFKERGTLSSTGSEKLLTVSHITGVTLRSEKNVNMFMAESHEGYKLCKKGDLIVNTMWAWMGALGTAREDGICSPAYGVYEPRNGIPYDHRYFDYLYRTKNAVAEMTRYSKGIVSSRLRLYPKEFFQIFTALPTEHEQNKICNHIEKLSTLVDKKIALLKKKKELYLELIDAIISERILKGIDDNTDFDDSGVEWIGPKPKNWKVVRVKDIAKSVNGGAFKESLSPSGIPIVKIQQLTKNTSATEFCDVNSNKIKKENKIKKGDLLFSWSTLIMPFVYAGPDAVLNQHIFKIICNKDVNPNWLYFYLRHAVERLSIFSHGSTMQHILKSDFDNLEVVMPDVEMQIEIADSLNADIKKIELIIDNIDKQIKELVLFKDSVTADAVLGKVDLSEESVI</sequence>
<protein>
    <recommendedName>
        <fullName evidence="4">Type I restriction modification DNA specificity domain-containing protein</fullName>
    </recommendedName>
</protein>
<dbReference type="GO" id="GO:0009307">
    <property type="term" value="P:DNA restriction-modification system"/>
    <property type="evidence" value="ECO:0007669"/>
    <property type="project" value="UniProtKB-KW"/>
</dbReference>
<organism evidence="5 6">
    <name type="scientific">Thalassotalea marina</name>
    <dbReference type="NCBI Taxonomy" id="1673741"/>
    <lineage>
        <taxon>Bacteria</taxon>
        <taxon>Pseudomonadati</taxon>
        <taxon>Pseudomonadota</taxon>
        <taxon>Gammaproteobacteria</taxon>
        <taxon>Alteromonadales</taxon>
        <taxon>Colwelliaceae</taxon>
        <taxon>Thalassotalea</taxon>
    </lineage>
</organism>
<dbReference type="InterPro" id="IPR044946">
    <property type="entry name" value="Restrct_endonuc_typeI_TRD_sf"/>
</dbReference>
<dbReference type="EMBL" id="BNCK01000002">
    <property type="protein sequence ID" value="GHF86505.1"/>
    <property type="molecule type" value="Genomic_DNA"/>
</dbReference>
<dbReference type="Pfam" id="PF01420">
    <property type="entry name" value="Methylase_S"/>
    <property type="match status" value="1"/>
</dbReference>
<dbReference type="InterPro" id="IPR000055">
    <property type="entry name" value="Restrct_endonuc_typeI_TRD"/>
</dbReference>
<reference evidence="5" key="2">
    <citation type="submission" date="2020-09" db="EMBL/GenBank/DDBJ databases">
        <authorList>
            <person name="Sun Q."/>
            <person name="Kim S."/>
        </authorList>
    </citation>
    <scope>NUCLEOTIDE SEQUENCE</scope>
    <source>
        <strain evidence="5">KCTC 42731</strain>
    </source>
</reference>
<dbReference type="InterPro" id="IPR051212">
    <property type="entry name" value="Type-I_RE_S_subunit"/>
</dbReference>
<keyword evidence="6" id="KW-1185">Reference proteome</keyword>
<keyword evidence="2" id="KW-0680">Restriction system</keyword>
<comment type="caution">
    <text evidence="5">The sequence shown here is derived from an EMBL/GenBank/DDBJ whole genome shotgun (WGS) entry which is preliminary data.</text>
</comment>
<accession>A0A919BEP3</accession>
<name>A0A919BEP3_9GAMM</name>
<evidence type="ECO:0000259" key="4">
    <source>
        <dbReference type="Pfam" id="PF01420"/>
    </source>
</evidence>
<dbReference type="GO" id="GO:0003677">
    <property type="term" value="F:DNA binding"/>
    <property type="evidence" value="ECO:0007669"/>
    <property type="project" value="UniProtKB-KW"/>
</dbReference>
<evidence type="ECO:0000313" key="5">
    <source>
        <dbReference type="EMBL" id="GHF86505.1"/>
    </source>
</evidence>
<evidence type="ECO:0000313" key="6">
    <source>
        <dbReference type="Proteomes" id="UP000623842"/>
    </source>
</evidence>
<dbReference type="RefSeq" id="WP_189768337.1">
    <property type="nucleotide sequence ID" value="NZ_BNCK01000002.1"/>
</dbReference>
<dbReference type="CDD" id="cd17254">
    <property type="entry name" value="RMtype1_S_FclI-TRD1-CR1_like"/>
    <property type="match status" value="1"/>
</dbReference>
<gene>
    <name evidence="5" type="ORF">GCM10017161_12770</name>
</gene>
<feature type="domain" description="Type I restriction modification DNA specificity" evidence="4">
    <location>
        <begin position="231"/>
        <end position="401"/>
    </location>
</feature>
<dbReference type="Proteomes" id="UP000623842">
    <property type="component" value="Unassembled WGS sequence"/>
</dbReference>
<dbReference type="SUPFAM" id="SSF116734">
    <property type="entry name" value="DNA methylase specificity domain"/>
    <property type="match status" value="2"/>
</dbReference>
<keyword evidence="3" id="KW-0238">DNA-binding</keyword>
<proteinExistence type="inferred from homology"/>